<proteinExistence type="predicted"/>
<dbReference type="EMBL" id="NHZQ01000236">
    <property type="protein sequence ID" value="PSK46402.1"/>
    <property type="molecule type" value="Genomic_DNA"/>
</dbReference>
<gene>
    <name evidence="2" type="ORF">B9Z65_5370</name>
</gene>
<keyword evidence="1" id="KW-0175">Coiled coil</keyword>
<accession>A0A2P7ZDW6</accession>
<reference evidence="2 3" key="1">
    <citation type="submission" date="2017-05" db="EMBL/GenBank/DDBJ databases">
        <title>Draft genome sequence of Elsinoe australis.</title>
        <authorList>
            <person name="Cheng Q."/>
        </authorList>
    </citation>
    <scope>NUCLEOTIDE SEQUENCE [LARGE SCALE GENOMIC DNA]</scope>
    <source>
        <strain evidence="2 3">NL1</strain>
    </source>
</reference>
<evidence type="ECO:0000256" key="1">
    <source>
        <dbReference type="SAM" id="Coils"/>
    </source>
</evidence>
<sequence>MPRAGTTPPDVSAAARRRRLALEKAALDDYYAQGGKVSIRAIAARHPGVNRTTLSRRINGTHKPSDLAFQHLQRLNPDQEAAITNRVETLIEEGNAPDLPTLTRLANEELQRGIHANDPAQASQMAAAGELGQCWSRNFLKRHPDLEVKRKLHSFHKAEATAVQKAMGELAKAYYVARQRADLLEEKNKELRARLNQLGDRRGGRPLGSGDFDPEMRRRLEAGKKEAFEEKKAAWAALKGMGRADLGYEDAGRRYTQAKLRHQLACKQVNDFVAAQGEEPEGDHTFDGFTEQLQQVARQDPAAAMQTVLRF</sequence>
<feature type="coiled-coil region" evidence="1">
    <location>
        <begin position="174"/>
        <end position="201"/>
    </location>
</feature>
<evidence type="ECO:0000313" key="3">
    <source>
        <dbReference type="Proteomes" id="UP000243723"/>
    </source>
</evidence>
<comment type="caution">
    <text evidence="2">The sequence shown here is derived from an EMBL/GenBank/DDBJ whole genome shotgun (WGS) entry which is preliminary data.</text>
</comment>
<name>A0A2P7ZDW6_9PEZI</name>
<dbReference type="AlphaFoldDB" id="A0A2P7ZDW6"/>
<dbReference type="OrthoDB" id="3911590at2759"/>
<organism evidence="2 3">
    <name type="scientific">Elsinoe australis</name>
    <dbReference type="NCBI Taxonomy" id="40998"/>
    <lineage>
        <taxon>Eukaryota</taxon>
        <taxon>Fungi</taxon>
        <taxon>Dikarya</taxon>
        <taxon>Ascomycota</taxon>
        <taxon>Pezizomycotina</taxon>
        <taxon>Dothideomycetes</taxon>
        <taxon>Dothideomycetidae</taxon>
        <taxon>Myriangiales</taxon>
        <taxon>Elsinoaceae</taxon>
        <taxon>Elsinoe</taxon>
    </lineage>
</organism>
<keyword evidence="3" id="KW-1185">Reference proteome</keyword>
<evidence type="ECO:0000313" key="2">
    <source>
        <dbReference type="EMBL" id="PSK46402.1"/>
    </source>
</evidence>
<protein>
    <recommendedName>
        <fullName evidence="4">HTH CENPB-type domain-containing protein</fullName>
    </recommendedName>
</protein>
<dbReference type="Proteomes" id="UP000243723">
    <property type="component" value="Unassembled WGS sequence"/>
</dbReference>
<evidence type="ECO:0008006" key="4">
    <source>
        <dbReference type="Google" id="ProtNLM"/>
    </source>
</evidence>